<evidence type="ECO:0000313" key="7">
    <source>
        <dbReference type="EMBL" id="CAG8500936.1"/>
    </source>
</evidence>
<evidence type="ECO:0000256" key="3">
    <source>
        <dbReference type="ARBA" id="ARBA00022989"/>
    </source>
</evidence>
<keyword evidence="4 6" id="KW-0472">Membrane</keyword>
<keyword evidence="8" id="KW-1185">Reference proteome</keyword>
<evidence type="ECO:0000256" key="1">
    <source>
        <dbReference type="ARBA" id="ARBA00004141"/>
    </source>
</evidence>
<keyword evidence="3 6" id="KW-1133">Transmembrane helix</keyword>
<comment type="subcellular location">
    <subcellularLocation>
        <location evidence="1">Membrane</location>
        <topology evidence="1">Multi-pass membrane protein</topology>
    </subcellularLocation>
</comment>
<dbReference type="EMBL" id="CAJVPL010000471">
    <property type="protein sequence ID" value="CAG8500936.1"/>
    <property type="molecule type" value="Genomic_DNA"/>
</dbReference>
<reference evidence="7" key="1">
    <citation type="submission" date="2021-06" db="EMBL/GenBank/DDBJ databases">
        <authorList>
            <person name="Kallberg Y."/>
            <person name="Tangrot J."/>
            <person name="Rosling A."/>
        </authorList>
    </citation>
    <scope>NUCLEOTIDE SEQUENCE</scope>
    <source>
        <strain evidence="7">MT106</strain>
    </source>
</reference>
<dbReference type="OrthoDB" id="5546837at2759"/>
<accession>A0A9N8ZML6</accession>
<evidence type="ECO:0000256" key="5">
    <source>
        <dbReference type="SAM" id="MobiDB-lite"/>
    </source>
</evidence>
<dbReference type="Proteomes" id="UP000789831">
    <property type="component" value="Unassembled WGS sequence"/>
</dbReference>
<sequence length="164" mass="17790">MSYQNPSTFAPYSPPPDESKTYRYTPVPSGSGSNAHASSASTSAAAASSSTSTAPFAGVHQATGQAPSNQIKVNTYETDLPIRVDFAAAMTYILGCITGVMFLILEQKNDYVRFHAWQLSFLLLLVELGLIGFLAYRAYVDGATLERYEVPYFGPLASLWVDNE</sequence>
<organism evidence="7 8">
    <name type="scientific">Ambispora gerdemannii</name>
    <dbReference type="NCBI Taxonomy" id="144530"/>
    <lineage>
        <taxon>Eukaryota</taxon>
        <taxon>Fungi</taxon>
        <taxon>Fungi incertae sedis</taxon>
        <taxon>Mucoromycota</taxon>
        <taxon>Glomeromycotina</taxon>
        <taxon>Glomeromycetes</taxon>
        <taxon>Archaeosporales</taxon>
        <taxon>Ambisporaceae</taxon>
        <taxon>Ambispora</taxon>
    </lineage>
</organism>
<feature type="region of interest" description="Disordered" evidence="5">
    <location>
        <begin position="1"/>
        <end position="38"/>
    </location>
</feature>
<evidence type="ECO:0000256" key="2">
    <source>
        <dbReference type="ARBA" id="ARBA00022692"/>
    </source>
</evidence>
<feature type="compositionally biased region" description="Low complexity" evidence="5">
    <location>
        <begin position="29"/>
        <end position="38"/>
    </location>
</feature>
<evidence type="ECO:0000256" key="4">
    <source>
        <dbReference type="ARBA" id="ARBA00023136"/>
    </source>
</evidence>
<evidence type="ECO:0000256" key="6">
    <source>
        <dbReference type="SAM" id="Phobius"/>
    </source>
</evidence>
<feature type="transmembrane region" description="Helical" evidence="6">
    <location>
        <begin position="117"/>
        <end position="139"/>
    </location>
</feature>
<dbReference type="PANTHER" id="PTHR36460:SF1">
    <property type="entry name" value="UPF0132 DOMAIN PROTEIN (AFU_ORTHOLOGUE AFUA_3G10255)"/>
    <property type="match status" value="1"/>
</dbReference>
<gene>
    <name evidence="7" type="ORF">AGERDE_LOCUS4243</name>
</gene>
<name>A0A9N8ZML6_9GLOM</name>
<feature type="compositionally biased region" description="Polar residues" evidence="5">
    <location>
        <begin position="1"/>
        <end position="10"/>
    </location>
</feature>
<comment type="caution">
    <text evidence="7">The sequence shown here is derived from an EMBL/GenBank/DDBJ whole genome shotgun (WGS) entry which is preliminary data.</text>
</comment>
<dbReference type="GO" id="GO:0016020">
    <property type="term" value="C:membrane"/>
    <property type="evidence" value="ECO:0007669"/>
    <property type="project" value="UniProtKB-SubCell"/>
</dbReference>
<dbReference type="AlphaFoldDB" id="A0A9N8ZML6"/>
<feature type="transmembrane region" description="Helical" evidence="6">
    <location>
        <begin position="86"/>
        <end position="105"/>
    </location>
</feature>
<dbReference type="PANTHER" id="PTHR36460">
    <property type="entry name" value="UPF0132 DOMAIN PROTEIN (AFU_ORTHOLOGUE AFUA_3G10255)"/>
    <property type="match status" value="1"/>
</dbReference>
<protein>
    <submittedName>
        <fullName evidence="7">5475_t:CDS:1</fullName>
    </submittedName>
</protein>
<evidence type="ECO:0000313" key="8">
    <source>
        <dbReference type="Proteomes" id="UP000789831"/>
    </source>
</evidence>
<keyword evidence="2 6" id="KW-0812">Transmembrane</keyword>
<proteinExistence type="predicted"/>